<dbReference type="GeneID" id="5489588"/>
<dbReference type="Proteomes" id="UP000001312">
    <property type="component" value="Unassembled WGS sequence"/>
</dbReference>
<dbReference type="KEGG" id="ssl:SS1G_04971"/>
<protein>
    <submittedName>
        <fullName evidence="2">Uncharacterized protein</fullName>
    </submittedName>
</protein>
<keyword evidence="3" id="KW-1185">Reference proteome</keyword>
<name>A7EI29_SCLS1</name>
<dbReference type="EMBL" id="CH476626">
    <property type="protein sequence ID" value="EDO02495.1"/>
    <property type="molecule type" value="Genomic_DNA"/>
</dbReference>
<evidence type="ECO:0000256" key="1">
    <source>
        <dbReference type="SAM" id="SignalP"/>
    </source>
</evidence>
<reference evidence="3" key="1">
    <citation type="journal article" date="2011" name="PLoS Genet.">
        <title>Genomic analysis of the necrotrophic fungal pathogens Sclerotinia sclerotiorum and Botrytis cinerea.</title>
        <authorList>
            <person name="Amselem J."/>
            <person name="Cuomo C.A."/>
            <person name="van Kan J.A."/>
            <person name="Viaud M."/>
            <person name="Benito E.P."/>
            <person name="Couloux A."/>
            <person name="Coutinho P.M."/>
            <person name="de Vries R.P."/>
            <person name="Dyer P.S."/>
            <person name="Fillinger S."/>
            <person name="Fournier E."/>
            <person name="Gout L."/>
            <person name="Hahn M."/>
            <person name="Kohn L."/>
            <person name="Lapalu N."/>
            <person name="Plummer K.M."/>
            <person name="Pradier J.M."/>
            <person name="Quevillon E."/>
            <person name="Sharon A."/>
            <person name="Simon A."/>
            <person name="ten Have A."/>
            <person name="Tudzynski B."/>
            <person name="Tudzynski P."/>
            <person name="Wincker P."/>
            <person name="Andrew M."/>
            <person name="Anthouard V."/>
            <person name="Beever R.E."/>
            <person name="Beffa R."/>
            <person name="Benoit I."/>
            <person name="Bouzid O."/>
            <person name="Brault B."/>
            <person name="Chen Z."/>
            <person name="Choquer M."/>
            <person name="Collemare J."/>
            <person name="Cotton P."/>
            <person name="Danchin E.G."/>
            <person name="Da Silva C."/>
            <person name="Gautier A."/>
            <person name="Giraud C."/>
            <person name="Giraud T."/>
            <person name="Gonzalez C."/>
            <person name="Grossetete S."/>
            <person name="Guldener U."/>
            <person name="Henrissat B."/>
            <person name="Howlett B.J."/>
            <person name="Kodira C."/>
            <person name="Kretschmer M."/>
            <person name="Lappartient A."/>
            <person name="Leroch M."/>
            <person name="Levis C."/>
            <person name="Mauceli E."/>
            <person name="Neuveglise C."/>
            <person name="Oeser B."/>
            <person name="Pearson M."/>
            <person name="Poulain J."/>
            <person name="Poussereau N."/>
            <person name="Quesneville H."/>
            <person name="Rascle C."/>
            <person name="Schumacher J."/>
            <person name="Segurens B."/>
            <person name="Sexton A."/>
            <person name="Silva E."/>
            <person name="Sirven C."/>
            <person name="Soanes D.M."/>
            <person name="Talbot N.J."/>
            <person name="Templeton M."/>
            <person name="Yandava C."/>
            <person name="Yarden O."/>
            <person name="Zeng Q."/>
            <person name="Rollins J.A."/>
            <person name="Lebrun M.H."/>
            <person name="Dickman M."/>
        </authorList>
    </citation>
    <scope>NUCLEOTIDE SEQUENCE [LARGE SCALE GENOMIC DNA]</scope>
    <source>
        <strain evidence="3">ATCC 18683 / 1980 / Ss-1</strain>
    </source>
</reference>
<dbReference type="RefSeq" id="XP_001593544.1">
    <property type="nucleotide sequence ID" value="XM_001593494.1"/>
</dbReference>
<dbReference type="HOGENOM" id="CLU_3175666_0_0_1"/>
<gene>
    <name evidence="2" type="ORF">SS1G_04971</name>
</gene>
<organism evidence="2 3">
    <name type="scientific">Sclerotinia sclerotiorum (strain ATCC 18683 / 1980 / Ss-1)</name>
    <name type="common">White mold</name>
    <name type="synonym">Whetzelinia sclerotiorum</name>
    <dbReference type="NCBI Taxonomy" id="665079"/>
    <lineage>
        <taxon>Eukaryota</taxon>
        <taxon>Fungi</taxon>
        <taxon>Dikarya</taxon>
        <taxon>Ascomycota</taxon>
        <taxon>Pezizomycotina</taxon>
        <taxon>Leotiomycetes</taxon>
        <taxon>Helotiales</taxon>
        <taxon>Sclerotiniaceae</taxon>
        <taxon>Sclerotinia</taxon>
    </lineage>
</organism>
<evidence type="ECO:0000313" key="3">
    <source>
        <dbReference type="Proteomes" id="UP000001312"/>
    </source>
</evidence>
<feature type="chain" id="PRO_5002706093" evidence="1">
    <location>
        <begin position="22"/>
        <end position="47"/>
    </location>
</feature>
<keyword evidence="1" id="KW-0732">Signal</keyword>
<feature type="signal peptide" evidence="1">
    <location>
        <begin position="1"/>
        <end position="21"/>
    </location>
</feature>
<sequence>MRRRTFGIYIDLAASVAWTWAELVVPHSCPTSGPLSDKQVMLVRSAF</sequence>
<proteinExistence type="predicted"/>
<dbReference type="AlphaFoldDB" id="A7EI29"/>
<accession>A7EI29</accession>
<evidence type="ECO:0000313" key="2">
    <source>
        <dbReference type="EMBL" id="EDO02495.1"/>
    </source>
</evidence>
<dbReference type="InParanoid" id="A7EI29"/>